<dbReference type="EMBL" id="AEPB01000001">
    <property type="protein sequence ID" value="EGA91391.1"/>
    <property type="molecule type" value="Genomic_DNA"/>
</dbReference>
<protein>
    <submittedName>
        <fullName evidence="1">Uncharacterized protein</fullName>
    </submittedName>
</protein>
<evidence type="ECO:0000313" key="2">
    <source>
        <dbReference type="Proteomes" id="UP000003052"/>
    </source>
</evidence>
<reference evidence="1 2" key="1">
    <citation type="journal article" date="2011" name="J. Bacteriol.">
        <title>The Draft Genome of Planococcus donghaensis MPA1U2 Reveals Nonsporulation Pathways Controlled by a Conserved Spo0A Regulon.</title>
        <authorList>
            <person name="Pearson M.D."/>
            <person name="Noller H.F."/>
        </authorList>
    </citation>
    <scope>NUCLEOTIDE SEQUENCE [LARGE SCALE GENOMIC DNA]</scope>
    <source>
        <strain evidence="1 2">MPA1U2</strain>
    </source>
</reference>
<sequence>MGIIESLTEEIQVYIIGFDVEKVSPFAKVEKIPLISRPEQTKKIEEILDCERIEIVDYSNEIAIVVSDRGMFTDGLPIFEIIAPDNTELHLAGTLLFAKNTYTAEDVEIGELNSIEIHQLVQNLKIKVIGAIRN</sequence>
<accession>E7RCM6</accession>
<dbReference type="AlphaFoldDB" id="E7RCM6"/>
<proteinExistence type="predicted"/>
<gene>
    <name evidence="1" type="ORF">GPDM_00950</name>
</gene>
<name>E7RCM6_9BACL</name>
<comment type="caution">
    <text evidence="1">The sequence shown here is derived from an EMBL/GenBank/DDBJ whole genome shotgun (WGS) entry which is preliminary data.</text>
</comment>
<dbReference type="eggNOG" id="ENOG5033MBZ">
    <property type="taxonomic scope" value="Bacteria"/>
</dbReference>
<evidence type="ECO:0000313" key="1">
    <source>
        <dbReference type="EMBL" id="EGA91391.1"/>
    </source>
</evidence>
<organism evidence="1 2">
    <name type="scientific">Planococcus donghaensis MPA1U2</name>
    <dbReference type="NCBI Taxonomy" id="933115"/>
    <lineage>
        <taxon>Bacteria</taxon>
        <taxon>Bacillati</taxon>
        <taxon>Bacillota</taxon>
        <taxon>Bacilli</taxon>
        <taxon>Bacillales</taxon>
        <taxon>Caryophanaceae</taxon>
        <taxon>Planococcus</taxon>
    </lineage>
</organism>
<dbReference type="Proteomes" id="UP000003052">
    <property type="component" value="Unassembled WGS sequence"/>
</dbReference>